<evidence type="ECO:0000256" key="1">
    <source>
        <dbReference type="ARBA" id="ARBA00000553"/>
    </source>
</evidence>
<evidence type="ECO:0000256" key="6">
    <source>
        <dbReference type="ARBA" id="ARBA00022833"/>
    </source>
</evidence>
<evidence type="ECO:0000313" key="11">
    <source>
        <dbReference type="EMBL" id="MCY0964415.1"/>
    </source>
</evidence>
<dbReference type="EMBL" id="JAPNOA010000016">
    <property type="protein sequence ID" value="MCY0964415.1"/>
    <property type="molecule type" value="Genomic_DNA"/>
</dbReference>
<dbReference type="InterPro" id="IPR003730">
    <property type="entry name" value="Cu_polyphenol_OxRdtase"/>
</dbReference>
<organism evidence="11 12">
    <name type="scientific">Parathalassolituus penaei</name>
    <dbReference type="NCBI Taxonomy" id="2997323"/>
    <lineage>
        <taxon>Bacteria</taxon>
        <taxon>Pseudomonadati</taxon>
        <taxon>Pseudomonadota</taxon>
        <taxon>Gammaproteobacteria</taxon>
        <taxon>Oceanospirillales</taxon>
        <taxon>Oceanospirillaceae</taxon>
        <taxon>Parathalassolituus</taxon>
    </lineage>
</organism>
<accession>A0A9X3IRN2</accession>
<protein>
    <recommendedName>
        <fullName evidence="10">Purine nucleoside phosphorylase</fullName>
    </recommendedName>
</protein>
<comment type="catalytic activity">
    <reaction evidence="7">
        <text>adenosine + H2O + H(+) = inosine + NH4(+)</text>
        <dbReference type="Rhea" id="RHEA:24408"/>
        <dbReference type="ChEBI" id="CHEBI:15377"/>
        <dbReference type="ChEBI" id="CHEBI:15378"/>
        <dbReference type="ChEBI" id="CHEBI:16335"/>
        <dbReference type="ChEBI" id="CHEBI:17596"/>
        <dbReference type="ChEBI" id="CHEBI:28938"/>
        <dbReference type="EC" id="3.5.4.4"/>
    </reaction>
    <physiologicalReaction direction="left-to-right" evidence="7">
        <dbReference type="Rhea" id="RHEA:24409"/>
    </physiologicalReaction>
</comment>
<dbReference type="GO" id="GO:0005507">
    <property type="term" value="F:copper ion binding"/>
    <property type="evidence" value="ECO:0007669"/>
    <property type="project" value="TreeGrafter"/>
</dbReference>
<evidence type="ECO:0000256" key="2">
    <source>
        <dbReference type="ARBA" id="ARBA00007353"/>
    </source>
</evidence>
<evidence type="ECO:0000256" key="7">
    <source>
        <dbReference type="ARBA" id="ARBA00047989"/>
    </source>
</evidence>
<reference evidence="11" key="1">
    <citation type="submission" date="2022-11" db="EMBL/GenBank/DDBJ databases">
        <title>Parathalassolutuus dongxingensis gen. nov., sp. nov., a novel member of family Oceanospirillaceae isolated from a coastal shrimp pond in Guangxi, China.</title>
        <authorList>
            <person name="Chen H."/>
        </authorList>
    </citation>
    <scope>NUCLEOTIDE SEQUENCE</scope>
    <source>
        <strain evidence="11">G-43</strain>
    </source>
</reference>
<dbReference type="Proteomes" id="UP001150830">
    <property type="component" value="Unassembled WGS sequence"/>
</dbReference>
<gene>
    <name evidence="11" type="primary">pgeF</name>
    <name evidence="11" type="ORF">OUO13_04385</name>
</gene>
<comment type="catalytic activity">
    <reaction evidence="9">
        <text>S-methyl-5'-thioadenosine + phosphate = 5-(methylsulfanyl)-alpha-D-ribose 1-phosphate + adenine</text>
        <dbReference type="Rhea" id="RHEA:11852"/>
        <dbReference type="ChEBI" id="CHEBI:16708"/>
        <dbReference type="ChEBI" id="CHEBI:17509"/>
        <dbReference type="ChEBI" id="CHEBI:43474"/>
        <dbReference type="ChEBI" id="CHEBI:58533"/>
        <dbReference type="EC" id="2.4.2.28"/>
    </reaction>
    <physiologicalReaction direction="left-to-right" evidence="9">
        <dbReference type="Rhea" id="RHEA:11853"/>
    </physiologicalReaction>
</comment>
<evidence type="ECO:0000313" key="12">
    <source>
        <dbReference type="Proteomes" id="UP001150830"/>
    </source>
</evidence>
<evidence type="ECO:0000256" key="9">
    <source>
        <dbReference type="ARBA" id="ARBA00049893"/>
    </source>
</evidence>
<comment type="similarity">
    <text evidence="2 10">Belongs to the purine nucleoside phosphorylase YfiH/LACC1 family.</text>
</comment>
<evidence type="ECO:0000256" key="4">
    <source>
        <dbReference type="ARBA" id="ARBA00022723"/>
    </source>
</evidence>
<keyword evidence="3" id="KW-0808">Transferase</keyword>
<dbReference type="GO" id="GO:0017061">
    <property type="term" value="F:S-methyl-5-thioadenosine phosphorylase activity"/>
    <property type="evidence" value="ECO:0007669"/>
    <property type="project" value="UniProtKB-EC"/>
</dbReference>
<evidence type="ECO:0000256" key="3">
    <source>
        <dbReference type="ARBA" id="ARBA00022679"/>
    </source>
</evidence>
<dbReference type="PANTHER" id="PTHR30616">
    <property type="entry name" value="UNCHARACTERIZED PROTEIN YFIH"/>
    <property type="match status" value="1"/>
</dbReference>
<dbReference type="Gene3D" id="3.60.140.10">
    <property type="entry name" value="CNF1/YfiH-like putative cysteine hydrolases"/>
    <property type="match status" value="1"/>
</dbReference>
<dbReference type="InterPro" id="IPR038371">
    <property type="entry name" value="Cu_polyphenol_OxRdtase_sf"/>
</dbReference>
<name>A0A9X3IRN2_9GAMM</name>
<evidence type="ECO:0000256" key="5">
    <source>
        <dbReference type="ARBA" id="ARBA00022801"/>
    </source>
</evidence>
<sequence>MAVKKIRITDWQLPAGVRALVTTRDGGFSSGSYAGLNLGDHVGDDPLTVARNRQQLLQELPGVTAIQWLQQVHGVDVVEACGGPVRLTADASTTRQTGLACAILTADCLPVLFASLDGQQVAAAHAGWRGLAAGVLLNTLARFPDPSQVTAYIGPAIGPDAFEVGPEVRAAFAGAPDSCFRAGRGDRLMADLPAIARWQLLSAGVSLVAGGTDCTFSDPERFYSYRRDRFCGRQATLIWRENGL</sequence>
<comment type="catalytic activity">
    <reaction evidence="8">
        <text>adenosine + phosphate = alpha-D-ribose 1-phosphate + adenine</text>
        <dbReference type="Rhea" id="RHEA:27642"/>
        <dbReference type="ChEBI" id="CHEBI:16335"/>
        <dbReference type="ChEBI" id="CHEBI:16708"/>
        <dbReference type="ChEBI" id="CHEBI:43474"/>
        <dbReference type="ChEBI" id="CHEBI:57720"/>
        <dbReference type="EC" id="2.4.2.1"/>
    </reaction>
    <physiologicalReaction direction="left-to-right" evidence="8">
        <dbReference type="Rhea" id="RHEA:27643"/>
    </physiologicalReaction>
</comment>
<dbReference type="Pfam" id="PF02578">
    <property type="entry name" value="Cu-oxidase_4"/>
    <property type="match status" value="1"/>
</dbReference>
<evidence type="ECO:0000256" key="8">
    <source>
        <dbReference type="ARBA" id="ARBA00048968"/>
    </source>
</evidence>
<evidence type="ECO:0000256" key="10">
    <source>
        <dbReference type="RuleBase" id="RU361274"/>
    </source>
</evidence>
<comment type="caution">
    <text evidence="11">The sequence shown here is derived from an EMBL/GenBank/DDBJ whole genome shotgun (WGS) entry which is preliminary data.</text>
</comment>
<proteinExistence type="inferred from homology"/>
<dbReference type="AlphaFoldDB" id="A0A9X3IRN2"/>
<dbReference type="SUPFAM" id="SSF64438">
    <property type="entry name" value="CNF1/YfiH-like putative cysteine hydrolases"/>
    <property type="match status" value="1"/>
</dbReference>
<dbReference type="GO" id="GO:0016787">
    <property type="term" value="F:hydrolase activity"/>
    <property type="evidence" value="ECO:0007669"/>
    <property type="project" value="UniProtKB-KW"/>
</dbReference>
<dbReference type="NCBIfam" id="TIGR00726">
    <property type="entry name" value="peptidoglycan editing factor PgeF"/>
    <property type="match status" value="1"/>
</dbReference>
<dbReference type="CDD" id="cd16833">
    <property type="entry name" value="YfiH"/>
    <property type="match status" value="1"/>
</dbReference>
<comment type="catalytic activity">
    <reaction evidence="1">
        <text>inosine + phosphate = alpha-D-ribose 1-phosphate + hypoxanthine</text>
        <dbReference type="Rhea" id="RHEA:27646"/>
        <dbReference type="ChEBI" id="CHEBI:17368"/>
        <dbReference type="ChEBI" id="CHEBI:17596"/>
        <dbReference type="ChEBI" id="CHEBI:43474"/>
        <dbReference type="ChEBI" id="CHEBI:57720"/>
        <dbReference type="EC" id="2.4.2.1"/>
    </reaction>
    <physiologicalReaction direction="left-to-right" evidence="1">
        <dbReference type="Rhea" id="RHEA:27647"/>
    </physiologicalReaction>
</comment>
<keyword evidence="12" id="KW-1185">Reference proteome</keyword>
<keyword evidence="6" id="KW-0862">Zinc</keyword>
<keyword evidence="5" id="KW-0378">Hydrolase</keyword>
<dbReference type="PANTHER" id="PTHR30616:SF2">
    <property type="entry name" value="PURINE NUCLEOSIDE PHOSPHORYLASE LACC1"/>
    <property type="match status" value="1"/>
</dbReference>
<keyword evidence="4" id="KW-0479">Metal-binding</keyword>
<dbReference type="InterPro" id="IPR011324">
    <property type="entry name" value="Cytotoxic_necrot_fac-like_cat"/>
</dbReference>